<evidence type="ECO:0000256" key="1">
    <source>
        <dbReference type="SAM" id="MobiDB-lite"/>
    </source>
</evidence>
<comment type="caution">
    <text evidence="2">The sequence shown here is derived from an EMBL/GenBank/DDBJ whole genome shotgun (WGS) entry which is preliminary data.</text>
</comment>
<reference evidence="2" key="1">
    <citation type="journal article" date="2022" name="bioRxiv">
        <title>Sequencing and chromosome-scale assembly of the giantPleurodeles waltlgenome.</title>
        <authorList>
            <person name="Brown T."/>
            <person name="Elewa A."/>
            <person name="Iarovenko S."/>
            <person name="Subramanian E."/>
            <person name="Araus A.J."/>
            <person name="Petzold A."/>
            <person name="Susuki M."/>
            <person name="Suzuki K.-i.T."/>
            <person name="Hayashi T."/>
            <person name="Toyoda A."/>
            <person name="Oliveira C."/>
            <person name="Osipova E."/>
            <person name="Leigh N.D."/>
            <person name="Simon A."/>
            <person name="Yun M.H."/>
        </authorList>
    </citation>
    <scope>NUCLEOTIDE SEQUENCE</scope>
    <source>
        <strain evidence="2">20211129_DDA</strain>
        <tissue evidence="2">Liver</tissue>
    </source>
</reference>
<dbReference type="Proteomes" id="UP001066276">
    <property type="component" value="Chromosome 2_1"/>
</dbReference>
<proteinExistence type="predicted"/>
<organism evidence="2 3">
    <name type="scientific">Pleurodeles waltl</name>
    <name type="common">Iberian ribbed newt</name>
    <dbReference type="NCBI Taxonomy" id="8319"/>
    <lineage>
        <taxon>Eukaryota</taxon>
        <taxon>Metazoa</taxon>
        <taxon>Chordata</taxon>
        <taxon>Craniata</taxon>
        <taxon>Vertebrata</taxon>
        <taxon>Euteleostomi</taxon>
        <taxon>Amphibia</taxon>
        <taxon>Batrachia</taxon>
        <taxon>Caudata</taxon>
        <taxon>Salamandroidea</taxon>
        <taxon>Salamandridae</taxon>
        <taxon>Pleurodelinae</taxon>
        <taxon>Pleurodeles</taxon>
    </lineage>
</organism>
<accession>A0AAV7VHU8</accession>
<feature type="region of interest" description="Disordered" evidence="1">
    <location>
        <begin position="1"/>
        <end position="26"/>
    </location>
</feature>
<keyword evidence="3" id="KW-1185">Reference proteome</keyword>
<dbReference type="AlphaFoldDB" id="A0AAV7VHU8"/>
<evidence type="ECO:0000313" key="3">
    <source>
        <dbReference type="Proteomes" id="UP001066276"/>
    </source>
</evidence>
<dbReference type="EMBL" id="JANPWB010000003">
    <property type="protein sequence ID" value="KAJ1201199.1"/>
    <property type="molecule type" value="Genomic_DNA"/>
</dbReference>
<feature type="region of interest" description="Disordered" evidence="1">
    <location>
        <begin position="156"/>
        <end position="203"/>
    </location>
</feature>
<evidence type="ECO:0000313" key="2">
    <source>
        <dbReference type="EMBL" id="KAJ1201199.1"/>
    </source>
</evidence>
<name>A0AAV7VHU8_PLEWA</name>
<protein>
    <submittedName>
        <fullName evidence="2">Uncharacterized protein</fullName>
    </submittedName>
</protein>
<sequence length="203" mass="21754">MWRPLGKWAAPASPSTPPTDADLEGTGPSVTHRPCYLHTGTHSCWEKHCTSALILRATNSSCSRPVDNQERTGRYTEQNASLGGLVEPSGLVECICTGPLLSAGGSMYLWFVNASSDIWKDKIHSPEASQNSQPKKQNQKCQKLDLSCYIPKDAEVHHGQRQAVTTAEAVSGGGERTSKAMGVEGTPNPAVTSEDSTSELSDD</sequence>
<gene>
    <name evidence="2" type="ORF">NDU88_005013</name>
</gene>